<protein>
    <submittedName>
        <fullName evidence="1">Uncharacterized protein</fullName>
    </submittedName>
</protein>
<sequence>MRFYPVFPLKVNGSCLELGFHYPEAFFYFPAFLIDVYHFSNIHVIKIGTNCAESIIFFFFSYDVCLEIRNFFCTCLAIFSHDFLSDKSVWIILILGTLFIFPAVDNSYCPVYLPLPDLTLIDFVFGRQYEVTSRL</sequence>
<dbReference type="Proteomes" id="UP000182624">
    <property type="component" value="Unassembled WGS sequence"/>
</dbReference>
<reference evidence="2" key="1">
    <citation type="submission" date="2016-10" db="EMBL/GenBank/DDBJ databases">
        <authorList>
            <person name="Varghese N."/>
            <person name="Submissions S."/>
        </authorList>
    </citation>
    <scope>NUCLEOTIDE SEQUENCE [LARGE SCALE GENOMIC DNA]</scope>
    <source>
        <strain evidence="2">P18</strain>
    </source>
</reference>
<gene>
    <name evidence="1" type="ORF">SAMN04487928_101197</name>
</gene>
<keyword evidence="2" id="KW-1185">Reference proteome</keyword>
<proteinExistence type="predicted"/>
<organism evidence="1 2">
    <name type="scientific">Butyrivibrio proteoclasticus</name>
    <dbReference type="NCBI Taxonomy" id="43305"/>
    <lineage>
        <taxon>Bacteria</taxon>
        <taxon>Bacillati</taxon>
        <taxon>Bacillota</taxon>
        <taxon>Clostridia</taxon>
        <taxon>Lachnospirales</taxon>
        <taxon>Lachnospiraceae</taxon>
        <taxon>Butyrivibrio</taxon>
    </lineage>
</organism>
<dbReference type="EMBL" id="FOXO01000001">
    <property type="protein sequence ID" value="SFP38801.1"/>
    <property type="molecule type" value="Genomic_DNA"/>
</dbReference>
<dbReference type="AlphaFoldDB" id="A0A1I5PYN5"/>
<evidence type="ECO:0000313" key="2">
    <source>
        <dbReference type="Proteomes" id="UP000182624"/>
    </source>
</evidence>
<accession>A0A1I5PYN5</accession>
<name>A0A1I5PYN5_9FIRM</name>
<evidence type="ECO:0000313" key="1">
    <source>
        <dbReference type="EMBL" id="SFP38801.1"/>
    </source>
</evidence>